<dbReference type="EMBL" id="MU802507">
    <property type="protein sequence ID" value="KAJ3979073.1"/>
    <property type="molecule type" value="Genomic_DNA"/>
</dbReference>
<keyword evidence="1" id="KW-0732">Signal</keyword>
<evidence type="ECO:0000313" key="2">
    <source>
        <dbReference type="EMBL" id="KAJ3979073.1"/>
    </source>
</evidence>
<protein>
    <submittedName>
        <fullName evidence="2">Uncharacterized protein</fullName>
    </submittedName>
</protein>
<feature type="signal peptide" evidence="1">
    <location>
        <begin position="1"/>
        <end position="19"/>
    </location>
</feature>
<reference evidence="2" key="1">
    <citation type="submission" date="2022-08" db="EMBL/GenBank/DDBJ databases">
        <authorList>
            <consortium name="DOE Joint Genome Institute"/>
            <person name="Min B."/>
            <person name="Riley R."/>
            <person name="Sierra-Patev S."/>
            <person name="Naranjo-Ortiz M."/>
            <person name="Looney B."/>
            <person name="Konkel Z."/>
            <person name="Slot J.C."/>
            <person name="Sakamoto Y."/>
            <person name="Steenwyk J.L."/>
            <person name="Rokas A."/>
            <person name="Carro J."/>
            <person name="Camarero S."/>
            <person name="Ferreira P."/>
            <person name="Molpeceres G."/>
            <person name="Ruiz-Duenas F.J."/>
            <person name="Serrano A."/>
            <person name="Henrissat B."/>
            <person name="Drula E."/>
            <person name="Hughes K.W."/>
            <person name="Mata J.L."/>
            <person name="Ishikawa N.K."/>
            <person name="Vargas-Isla R."/>
            <person name="Ushijima S."/>
            <person name="Smith C.A."/>
            <person name="Ahrendt S."/>
            <person name="Andreopoulos W."/>
            <person name="He G."/>
            <person name="Labutti K."/>
            <person name="Lipzen A."/>
            <person name="Ng V."/>
            <person name="Sandor L."/>
            <person name="Barry K."/>
            <person name="Martinez A.T."/>
            <person name="Xiao Y."/>
            <person name="Gibbons J.G."/>
            <person name="Terashima K."/>
            <person name="Hibbett D.S."/>
            <person name="Grigoriev I.V."/>
        </authorList>
    </citation>
    <scope>NUCLEOTIDE SEQUENCE</scope>
    <source>
        <strain evidence="2">TFB7829</strain>
    </source>
</reference>
<dbReference type="AlphaFoldDB" id="A0AA38PPQ5"/>
<comment type="caution">
    <text evidence="2">The sequence shown here is derived from an EMBL/GenBank/DDBJ whole genome shotgun (WGS) entry which is preliminary data.</text>
</comment>
<feature type="chain" id="PRO_5041355779" evidence="1">
    <location>
        <begin position="20"/>
        <end position="189"/>
    </location>
</feature>
<evidence type="ECO:0000256" key="1">
    <source>
        <dbReference type="SAM" id="SignalP"/>
    </source>
</evidence>
<dbReference type="Proteomes" id="UP001163850">
    <property type="component" value="Unassembled WGS sequence"/>
</dbReference>
<proteinExistence type="predicted"/>
<gene>
    <name evidence="2" type="ORF">F5890DRAFT_1547415</name>
</gene>
<organism evidence="2 3">
    <name type="scientific">Lentinula detonsa</name>
    <dbReference type="NCBI Taxonomy" id="2804962"/>
    <lineage>
        <taxon>Eukaryota</taxon>
        <taxon>Fungi</taxon>
        <taxon>Dikarya</taxon>
        <taxon>Basidiomycota</taxon>
        <taxon>Agaricomycotina</taxon>
        <taxon>Agaricomycetes</taxon>
        <taxon>Agaricomycetidae</taxon>
        <taxon>Agaricales</taxon>
        <taxon>Marasmiineae</taxon>
        <taxon>Omphalotaceae</taxon>
        <taxon>Lentinula</taxon>
    </lineage>
</organism>
<accession>A0AA38PPQ5</accession>
<sequence length="189" mass="21704">MHLNPTYLLFALLSPVAYAAPTTAGISNLSSRGQLLVSTDVIEQTHDLTADPVKDTVHVNIFANSNDRYQASHELHRKHLQPQLKSIFEYWIRNTKMIKLEKERKTITPEPLEPLNIVIEDGSVPFLKDFEFWGPGVKEIPGLQGCEFREDRCFANVFPKVVFFRRRGVDMYYVHRNATGYGEGLEEHM</sequence>
<evidence type="ECO:0000313" key="3">
    <source>
        <dbReference type="Proteomes" id="UP001163850"/>
    </source>
</evidence>
<name>A0AA38PPQ5_9AGAR</name>